<protein>
    <submittedName>
        <fullName evidence="3">Uncharacterized protein</fullName>
    </submittedName>
</protein>
<feature type="transmembrane region" description="Helical" evidence="2">
    <location>
        <begin position="146"/>
        <end position="165"/>
    </location>
</feature>
<evidence type="ECO:0000256" key="2">
    <source>
        <dbReference type="SAM" id="Phobius"/>
    </source>
</evidence>
<feature type="compositionally biased region" description="Low complexity" evidence="1">
    <location>
        <begin position="547"/>
        <end position="563"/>
    </location>
</feature>
<reference evidence="3" key="1">
    <citation type="journal article" date="2021" name="Nat. Commun.">
        <title>Genetic determinants of endophytism in the Arabidopsis root mycobiome.</title>
        <authorList>
            <person name="Mesny F."/>
            <person name="Miyauchi S."/>
            <person name="Thiergart T."/>
            <person name="Pickel B."/>
            <person name="Atanasova L."/>
            <person name="Karlsson M."/>
            <person name="Huettel B."/>
            <person name="Barry K.W."/>
            <person name="Haridas S."/>
            <person name="Chen C."/>
            <person name="Bauer D."/>
            <person name="Andreopoulos W."/>
            <person name="Pangilinan J."/>
            <person name="LaButti K."/>
            <person name="Riley R."/>
            <person name="Lipzen A."/>
            <person name="Clum A."/>
            <person name="Drula E."/>
            <person name="Henrissat B."/>
            <person name="Kohler A."/>
            <person name="Grigoriev I.V."/>
            <person name="Martin F.M."/>
            <person name="Hacquard S."/>
        </authorList>
    </citation>
    <scope>NUCLEOTIDE SEQUENCE</scope>
    <source>
        <strain evidence="3">MPI-CAGE-AT-0147</strain>
    </source>
</reference>
<feature type="transmembrane region" description="Helical" evidence="2">
    <location>
        <begin position="55"/>
        <end position="81"/>
    </location>
</feature>
<dbReference type="EMBL" id="JAGMUV010000004">
    <property type="protein sequence ID" value="KAH7161348.1"/>
    <property type="molecule type" value="Genomic_DNA"/>
</dbReference>
<sequence length="680" mass="73937">METYDSSISGPLLFTMFVLCICAWWASFAFIESSMRKFCPALYHRLNNESRAKKLLPFIMMSMRLVLGVLVTFPTCAYGAIFTPWGFGQKLDHVGEICLATQATVWATELGMMRDYSPELFVHHIVCLLVLANIALSPPIHQLKLLFILFSTQLGDLGAGSIAVLKLVGKRPATSKTLYGAVIVSTIWASCSKVGTGFWAVSNSLQYPYRGCDWIWTFSLLFWASYTLFASYRNLKWIGIIKSHPLRPYSLVLFNRVTVPISHIFLGGAFGLSLMSTVFTYGMNHTQTLTSSDLTTLCGLSLLGVSLGFTSAVAMRVFYPVKASLTDPWGRDLYLHYGMLVVAWWTYSATQGDPTVDGSTMMSALTLNMPLFQAIAKVSYSYSVRDAATHFMPPHPEDADEKPIPVAPAMAEISKTAIKAHIGVARTNLAIFLIGVALLACNVLDLPAAGTLTLGASLVSQLVRSPGMIYNSLNGSAVSSFLHALLTSIGIVIELSILVYQIAARQTRMGRTSLPSVVSDYALIGATVAAGFASEHLLADKKKTGKPAPKSTTSEEPTTSEASRGSGMPPKKGGLISPMVFSVSCAALTQGFMLYEVIRYSGPQVLPDPGIGFKNFRDILTSPQVWISAVLAVCHPVLLLKAIDFDSIRKGEDDEDPDEDPVAAAERRRLVLEELAASRL</sequence>
<keyword evidence="2" id="KW-0472">Membrane</keyword>
<feature type="transmembrane region" description="Helical" evidence="2">
    <location>
        <begin position="253"/>
        <end position="274"/>
    </location>
</feature>
<evidence type="ECO:0000256" key="1">
    <source>
        <dbReference type="SAM" id="MobiDB-lite"/>
    </source>
</evidence>
<evidence type="ECO:0000313" key="3">
    <source>
        <dbReference type="EMBL" id="KAH7161348.1"/>
    </source>
</evidence>
<evidence type="ECO:0000313" key="4">
    <source>
        <dbReference type="Proteomes" id="UP000738349"/>
    </source>
</evidence>
<keyword evidence="2" id="KW-1133">Transmembrane helix</keyword>
<feature type="transmembrane region" description="Helical" evidence="2">
    <location>
        <begin position="120"/>
        <end position="140"/>
    </location>
</feature>
<feature type="region of interest" description="Disordered" evidence="1">
    <location>
        <begin position="542"/>
        <end position="571"/>
    </location>
</feature>
<feature type="transmembrane region" description="Helical" evidence="2">
    <location>
        <begin position="429"/>
        <end position="460"/>
    </location>
</feature>
<accession>A0A9P9JDE2</accession>
<dbReference type="AlphaFoldDB" id="A0A9P9JDE2"/>
<comment type="caution">
    <text evidence="3">The sequence shown here is derived from an EMBL/GenBank/DDBJ whole genome shotgun (WGS) entry which is preliminary data.</text>
</comment>
<organism evidence="3 4">
    <name type="scientific">Dactylonectria macrodidyma</name>
    <dbReference type="NCBI Taxonomy" id="307937"/>
    <lineage>
        <taxon>Eukaryota</taxon>
        <taxon>Fungi</taxon>
        <taxon>Dikarya</taxon>
        <taxon>Ascomycota</taxon>
        <taxon>Pezizomycotina</taxon>
        <taxon>Sordariomycetes</taxon>
        <taxon>Hypocreomycetidae</taxon>
        <taxon>Hypocreales</taxon>
        <taxon>Nectriaceae</taxon>
        <taxon>Dactylonectria</taxon>
    </lineage>
</organism>
<feature type="transmembrane region" description="Helical" evidence="2">
    <location>
        <begin position="480"/>
        <end position="503"/>
    </location>
</feature>
<dbReference type="OrthoDB" id="5134073at2759"/>
<feature type="transmembrane region" description="Helical" evidence="2">
    <location>
        <begin position="214"/>
        <end position="232"/>
    </location>
</feature>
<proteinExistence type="predicted"/>
<keyword evidence="4" id="KW-1185">Reference proteome</keyword>
<feature type="transmembrane region" description="Helical" evidence="2">
    <location>
        <begin position="12"/>
        <end position="31"/>
    </location>
</feature>
<feature type="transmembrane region" description="Helical" evidence="2">
    <location>
        <begin position="177"/>
        <end position="202"/>
    </location>
</feature>
<dbReference type="Proteomes" id="UP000738349">
    <property type="component" value="Unassembled WGS sequence"/>
</dbReference>
<name>A0A9P9JDE2_9HYPO</name>
<keyword evidence="2" id="KW-0812">Transmembrane</keyword>
<gene>
    <name evidence="3" type="ORF">EDB81DRAFT_755904</name>
</gene>
<feature type="transmembrane region" description="Helical" evidence="2">
    <location>
        <begin position="294"/>
        <end position="319"/>
    </location>
</feature>